<dbReference type="EMBL" id="PGCI01000038">
    <property type="protein sequence ID" value="PLW46565.1"/>
    <property type="molecule type" value="Genomic_DNA"/>
</dbReference>
<evidence type="ECO:0000256" key="1">
    <source>
        <dbReference type="SAM" id="MobiDB-lite"/>
    </source>
</evidence>
<evidence type="ECO:0000313" key="3">
    <source>
        <dbReference type="Proteomes" id="UP000235392"/>
    </source>
</evidence>
<reference evidence="2 3" key="1">
    <citation type="submission" date="2017-11" db="EMBL/GenBank/DDBJ databases">
        <title>De novo assembly and phasing of dikaryotic genomes from two isolates of Puccinia coronata f. sp. avenae, the causal agent of oat crown rust.</title>
        <authorList>
            <person name="Miller M.E."/>
            <person name="Zhang Y."/>
            <person name="Omidvar V."/>
            <person name="Sperschneider J."/>
            <person name="Schwessinger B."/>
            <person name="Raley C."/>
            <person name="Palmer J.M."/>
            <person name="Garnica D."/>
            <person name="Upadhyaya N."/>
            <person name="Rathjen J."/>
            <person name="Taylor J.M."/>
            <person name="Park R.F."/>
            <person name="Dodds P.N."/>
            <person name="Hirsch C.D."/>
            <person name="Kianian S.F."/>
            <person name="Figueroa M."/>
        </authorList>
    </citation>
    <scope>NUCLEOTIDE SEQUENCE [LARGE SCALE GENOMIC DNA]</scope>
    <source>
        <strain evidence="2">12SD80</strain>
    </source>
</reference>
<sequence length="295" mass="32328">MLSGSRAAGHGRGWRSVLRSGKNLHAGGNGCLAFCNAVPFSFNGYNQPGTNGTASARKCGVAAWTGISGGDLGAGGSCRATSGAKGTFTKNPHSIIDQSLHEGIAVGLKSRGAGIVRLRILLVKKPSMRLLPRERMRIREPENLAAPLLQPHLTSATQAVFFFPSTFFAYRPPPPPPTRPQTPIPLPPIRDHQDKKLDAKNYRRISDNQKKIPYQHIKQKALEQHGFCETRDVVRDPALYLPRGRPLAFTTKQRKFVLAALEAEPALYVDKIQSHIVAMTGVRHPLRTILDELKI</sequence>
<accession>A0A2N5V9A8</accession>
<dbReference type="Proteomes" id="UP000235392">
    <property type="component" value="Unassembled WGS sequence"/>
</dbReference>
<dbReference type="AlphaFoldDB" id="A0A2N5V9A8"/>
<dbReference type="PANTHER" id="PTHR48472">
    <property type="entry name" value="TC1-LIKE TRANSPOSASE DDE DOMAIN-CONTAINING PROTEIN"/>
    <property type="match status" value="1"/>
</dbReference>
<dbReference type="PANTHER" id="PTHR48472:SF1">
    <property type="entry name" value="TC1-LIKE TRANSPOSASE DDE DOMAIN-CONTAINING PROTEIN"/>
    <property type="match status" value="1"/>
</dbReference>
<feature type="compositionally biased region" description="Pro residues" evidence="1">
    <location>
        <begin position="172"/>
        <end position="188"/>
    </location>
</feature>
<feature type="region of interest" description="Disordered" evidence="1">
    <location>
        <begin position="172"/>
        <end position="192"/>
    </location>
</feature>
<evidence type="ECO:0000313" key="2">
    <source>
        <dbReference type="EMBL" id="PLW46565.1"/>
    </source>
</evidence>
<comment type="caution">
    <text evidence="2">The sequence shown here is derived from an EMBL/GenBank/DDBJ whole genome shotgun (WGS) entry which is preliminary data.</text>
</comment>
<name>A0A2N5V9A8_9BASI</name>
<gene>
    <name evidence="2" type="ORF">PCASD_07415</name>
</gene>
<organism evidence="2 3">
    <name type="scientific">Puccinia coronata f. sp. avenae</name>
    <dbReference type="NCBI Taxonomy" id="200324"/>
    <lineage>
        <taxon>Eukaryota</taxon>
        <taxon>Fungi</taxon>
        <taxon>Dikarya</taxon>
        <taxon>Basidiomycota</taxon>
        <taxon>Pucciniomycotina</taxon>
        <taxon>Pucciniomycetes</taxon>
        <taxon>Pucciniales</taxon>
        <taxon>Pucciniaceae</taxon>
        <taxon>Puccinia</taxon>
    </lineage>
</organism>
<protein>
    <submittedName>
        <fullName evidence="2">Uncharacterized protein</fullName>
    </submittedName>
</protein>
<proteinExistence type="predicted"/>